<evidence type="ECO:0000313" key="1">
    <source>
        <dbReference type="EMBL" id="QWZ06760.1"/>
    </source>
</evidence>
<evidence type="ECO:0000313" key="2">
    <source>
        <dbReference type="Proteomes" id="UP000683575"/>
    </source>
</evidence>
<dbReference type="EMBL" id="CP077062">
    <property type="protein sequence ID" value="QWZ06760.1"/>
    <property type="molecule type" value="Genomic_DNA"/>
</dbReference>
<protein>
    <submittedName>
        <fullName evidence="1">Uncharacterized protein</fullName>
    </submittedName>
</protein>
<dbReference type="Pfam" id="PF18986">
    <property type="entry name" value="DUF5719"/>
    <property type="match status" value="1"/>
</dbReference>
<proteinExistence type="predicted"/>
<dbReference type="KEGG" id="nps:KRR39_14580"/>
<reference evidence="1" key="1">
    <citation type="submission" date="2021-06" db="EMBL/GenBank/DDBJ databases">
        <title>Complete genome sequence of Nocardioides sp. G188.</title>
        <authorList>
            <person name="Im W.-T."/>
        </authorList>
    </citation>
    <scope>NUCLEOTIDE SEQUENCE</scope>
    <source>
        <strain evidence="1">G188</strain>
    </source>
</reference>
<organism evidence="1 2">
    <name type="scientific">Nocardioides panacis</name>
    <dbReference type="NCBI Taxonomy" id="2849501"/>
    <lineage>
        <taxon>Bacteria</taxon>
        <taxon>Bacillati</taxon>
        <taxon>Actinomycetota</taxon>
        <taxon>Actinomycetes</taxon>
        <taxon>Propionibacteriales</taxon>
        <taxon>Nocardioidaceae</taxon>
        <taxon>Nocardioides</taxon>
    </lineage>
</organism>
<dbReference type="AlphaFoldDB" id="A0A975SVN5"/>
<dbReference type="InterPro" id="IPR043777">
    <property type="entry name" value="DUF5719"/>
</dbReference>
<gene>
    <name evidence="1" type="ORF">KRR39_14580</name>
</gene>
<sequence>MNAAEKGSRRRAAERTRRTFDRALLAPVVVVLLALAAVLLTTSADPVTRADTAGLSRGALVERTTFACPDLDAGRGGTSTASLGLVPAPAGLDVPSGGEVTQGPVASDGRAVDVRRGSVVDVPTSGGPAVTATGGAAAGLFGFRTDERDRRTLGVAACATPRSQWWFAGAGAGLDHSSTLVLANVDPGPAVLDLTVLGPAGEVETVGTQGVTLPPHSVRRVSLADIAPQTDDLAIGVRTSRGRVVAAVDDAFSAKASGRPGQDWLAGTDLPSRTLRLAGLPATSGSTRLLVANPSDLEAVVEVRVAGRSGTFTPEGLDPITVAPGTIEQLDLSGVLPAKEAVALRLRSRVPVVASVRVTDAGDHSYATPVAPLTGPAAAPVLPGSDATVQLTAGPVATRATVTTYDADGTRVGGTVLDLDATATATWSPGKGAAYVVVSPATGPGSGTVHGAVTYAGRGIASVPLVPLPLQVVRPSVRPGLR</sequence>
<dbReference type="RefSeq" id="WP_216937936.1">
    <property type="nucleotide sequence ID" value="NZ_CP077062.1"/>
</dbReference>
<name>A0A975SVN5_9ACTN</name>
<accession>A0A975SVN5</accession>
<dbReference type="Proteomes" id="UP000683575">
    <property type="component" value="Chromosome"/>
</dbReference>
<keyword evidence="2" id="KW-1185">Reference proteome</keyword>